<dbReference type="EMBL" id="FOAP01000010">
    <property type="protein sequence ID" value="SEL94992.1"/>
    <property type="molecule type" value="Genomic_DNA"/>
</dbReference>
<proteinExistence type="predicted"/>
<evidence type="ECO:0000313" key="1">
    <source>
        <dbReference type="EMBL" id="SEL94992.1"/>
    </source>
</evidence>
<dbReference type="AlphaFoldDB" id="A0A1H7UD52"/>
<keyword evidence="2" id="KW-1185">Reference proteome</keyword>
<reference evidence="2" key="1">
    <citation type="submission" date="2016-10" db="EMBL/GenBank/DDBJ databases">
        <authorList>
            <person name="Varghese N."/>
            <person name="Submissions S."/>
        </authorList>
    </citation>
    <scope>NUCLEOTIDE SEQUENCE [LARGE SCALE GENOMIC DNA]</scope>
    <source>
        <strain evidence="2">DSM 17044</strain>
    </source>
</reference>
<protein>
    <submittedName>
        <fullName evidence="1">Uncharacterized protein</fullName>
    </submittedName>
</protein>
<dbReference type="Proteomes" id="UP000182719">
    <property type="component" value="Unassembled WGS sequence"/>
</dbReference>
<organism evidence="1 2">
    <name type="scientific">Stigmatella aurantiaca</name>
    <dbReference type="NCBI Taxonomy" id="41"/>
    <lineage>
        <taxon>Bacteria</taxon>
        <taxon>Pseudomonadati</taxon>
        <taxon>Myxococcota</taxon>
        <taxon>Myxococcia</taxon>
        <taxon>Myxococcales</taxon>
        <taxon>Cystobacterineae</taxon>
        <taxon>Archangiaceae</taxon>
        <taxon>Stigmatella</taxon>
    </lineage>
</organism>
<sequence>MREFLELRLSAEEAALYVPGYATKGLDLLDTVRLHLDVNDPLVEKLRSIEARYQAQGTTLFSMCAVRRHYTPRELQAAEHLKVEFWPFFMPSGEECGTQYEDARACPLCGAGAPQLGELRLNVGRIPKSRDLAVTPGAEFVVSSRLVKAMRAHRITGFELRPVLSKGGKPTEAWHQLIIPSATVEAAPLARFGKSYLAPEPDETRCPRGHVLGRRLLSPLHVARSSLKALDWQALRGLLGARQGLFRPHPLFIISQRLYRLLKKLKVRNLNEEVAHVV</sequence>
<name>A0A1H7UD52_STIAU</name>
<dbReference type="OrthoDB" id="5517036at2"/>
<gene>
    <name evidence="1" type="ORF">SAMN05444354_1104</name>
</gene>
<accession>A0A1H7UD52</accession>
<dbReference type="RefSeq" id="WP_075007989.1">
    <property type="nucleotide sequence ID" value="NZ_FOAP01000010.1"/>
</dbReference>
<evidence type="ECO:0000313" key="2">
    <source>
        <dbReference type="Proteomes" id="UP000182719"/>
    </source>
</evidence>